<dbReference type="AlphaFoldDB" id="A0A4P7C202"/>
<protein>
    <submittedName>
        <fullName evidence="1">Uncharacterized protein</fullName>
    </submittedName>
</protein>
<evidence type="ECO:0000313" key="1">
    <source>
        <dbReference type="EMBL" id="QBQ56648.1"/>
    </source>
</evidence>
<dbReference type="Proteomes" id="UP000294325">
    <property type="component" value="Chromosome"/>
</dbReference>
<accession>A0A4P7C202</accession>
<sequence length="223" mass="25152">MSSLEIAKLCKKQHGHVMRDIKEIDKQGILCASKFGGTYQVKGPRGGARKEPCYHLPKRECMILVSGYNAKLRAAIVDRWLELEAGQLTPELDAKLWKIAREQGKLARREVTDTIQRFVSYAESQGSKNARFYYTNITKGTYKALFMLEQGGKWKGFRERLSSLELNQLATAEFIAQKHIAEGMETGAHYTDIYKIAIAKVEELATILGRPAIESNNIAKLTQ</sequence>
<proteinExistence type="predicted"/>
<keyword evidence="2" id="KW-1185">Reference proteome</keyword>
<gene>
    <name evidence="1" type="ORF">E3U44_18105</name>
</gene>
<name>A0A4P7C202_9GAMM</name>
<dbReference type="InterPro" id="IPR014054">
    <property type="entry name" value="Phage_regulatory_Rha"/>
</dbReference>
<dbReference type="KEGG" id="nwr:E3U44_18105"/>
<reference evidence="1 2" key="1">
    <citation type="submission" date="2019-03" db="EMBL/GenBank/DDBJ databases">
        <title>The genome sequence of Nitrosococcus wardiae strain D1FHST reveals the archetypal metabolic capacity of ammonia-oxidizing Gammaproteobacteria.</title>
        <authorList>
            <person name="Wang L."/>
            <person name="Lim C.K."/>
            <person name="Hanson T.E."/>
            <person name="Dang H."/>
            <person name="Klotz M.G."/>
        </authorList>
    </citation>
    <scope>NUCLEOTIDE SEQUENCE [LARGE SCALE GENOMIC DNA]</scope>
    <source>
        <strain evidence="1 2">D1FHS</strain>
    </source>
</reference>
<dbReference type="OrthoDB" id="79831at2"/>
<organism evidence="1 2">
    <name type="scientific">Nitrosococcus wardiae</name>
    <dbReference type="NCBI Taxonomy" id="1814290"/>
    <lineage>
        <taxon>Bacteria</taxon>
        <taxon>Pseudomonadati</taxon>
        <taxon>Pseudomonadota</taxon>
        <taxon>Gammaproteobacteria</taxon>
        <taxon>Chromatiales</taxon>
        <taxon>Chromatiaceae</taxon>
        <taxon>Nitrosococcus</taxon>
    </lineage>
</organism>
<dbReference type="Pfam" id="PF09669">
    <property type="entry name" value="Phage_pRha"/>
    <property type="match status" value="1"/>
</dbReference>
<evidence type="ECO:0000313" key="2">
    <source>
        <dbReference type="Proteomes" id="UP000294325"/>
    </source>
</evidence>
<dbReference type="EMBL" id="CP038033">
    <property type="protein sequence ID" value="QBQ56648.1"/>
    <property type="molecule type" value="Genomic_DNA"/>
</dbReference>